<keyword evidence="12" id="KW-1185">Reference proteome</keyword>
<dbReference type="GO" id="GO:0005524">
    <property type="term" value="F:ATP binding"/>
    <property type="evidence" value="ECO:0007669"/>
    <property type="project" value="UniProtKB-KW"/>
</dbReference>
<evidence type="ECO:0000256" key="8">
    <source>
        <dbReference type="PIRSR" id="PIRSR001589-1"/>
    </source>
</evidence>
<dbReference type="GO" id="GO:0006529">
    <property type="term" value="P:asparagine biosynthetic process"/>
    <property type="evidence" value="ECO:0007669"/>
    <property type="project" value="UniProtKB-KW"/>
</dbReference>
<evidence type="ECO:0000256" key="4">
    <source>
        <dbReference type="ARBA" id="ARBA00022741"/>
    </source>
</evidence>
<dbReference type="KEGG" id="dde:Dde_3317"/>
<dbReference type="PANTHER" id="PTHR43284">
    <property type="entry name" value="ASPARAGINE SYNTHETASE (GLUTAMINE-HYDROLYZING)"/>
    <property type="match status" value="1"/>
</dbReference>
<evidence type="ECO:0000256" key="3">
    <source>
        <dbReference type="ARBA" id="ARBA00012737"/>
    </source>
</evidence>
<dbReference type="PIRSF" id="PIRSF001589">
    <property type="entry name" value="Asn_synthetase_glu-h"/>
    <property type="match status" value="1"/>
</dbReference>
<evidence type="ECO:0000256" key="2">
    <source>
        <dbReference type="ARBA" id="ARBA00005752"/>
    </source>
</evidence>
<evidence type="ECO:0000259" key="10">
    <source>
        <dbReference type="PROSITE" id="PS51278"/>
    </source>
</evidence>
<evidence type="ECO:0000256" key="7">
    <source>
        <dbReference type="ARBA" id="ARBA00048741"/>
    </source>
</evidence>
<keyword evidence="5 9" id="KW-0067">ATP-binding</keyword>
<dbReference type="CDD" id="cd01991">
    <property type="entry name" value="Asn_synthase_B_C"/>
    <property type="match status" value="1"/>
</dbReference>
<evidence type="ECO:0000256" key="9">
    <source>
        <dbReference type="PIRSR" id="PIRSR001589-2"/>
    </source>
</evidence>
<dbReference type="Gene3D" id="3.60.20.10">
    <property type="entry name" value="Glutamine Phosphoribosylpyrophosphate, subunit 1, domain 1"/>
    <property type="match status" value="1"/>
</dbReference>
<comment type="catalytic activity">
    <reaction evidence="7">
        <text>L-aspartate + L-glutamine + ATP + H2O = L-asparagine + L-glutamate + AMP + diphosphate + H(+)</text>
        <dbReference type="Rhea" id="RHEA:12228"/>
        <dbReference type="ChEBI" id="CHEBI:15377"/>
        <dbReference type="ChEBI" id="CHEBI:15378"/>
        <dbReference type="ChEBI" id="CHEBI:29985"/>
        <dbReference type="ChEBI" id="CHEBI:29991"/>
        <dbReference type="ChEBI" id="CHEBI:30616"/>
        <dbReference type="ChEBI" id="CHEBI:33019"/>
        <dbReference type="ChEBI" id="CHEBI:58048"/>
        <dbReference type="ChEBI" id="CHEBI:58359"/>
        <dbReference type="ChEBI" id="CHEBI:456215"/>
        <dbReference type="EC" id="6.3.5.4"/>
    </reaction>
</comment>
<dbReference type="eggNOG" id="COG0367">
    <property type="taxonomic scope" value="Bacteria"/>
</dbReference>
<gene>
    <name evidence="11" type="ordered locus">Dde_3317</name>
</gene>
<dbReference type="InterPro" id="IPR006426">
    <property type="entry name" value="Asn_synth_AEB"/>
</dbReference>
<feature type="domain" description="Glutamine amidotransferase type-2" evidence="10">
    <location>
        <begin position="2"/>
        <end position="217"/>
    </location>
</feature>
<dbReference type="SUPFAM" id="SSF56235">
    <property type="entry name" value="N-terminal nucleophile aminohydrolases (Ntn hydrolases)"/>
    <property type="match status" value="1"/>
</dbReference>
<dbReference type="RefSeq" id="WP_011369044.1">
    <property type="nucleotide sequence ID" value="NC_007519.1"/>
</dbReference>
<keyword evidence="8" id="KW-0061">Asparagine biosynthesis</keyword>
<comment type="pathway">
    <text evidence="1">Amino-acid biosynthesis; L-asparagine biosynthesis; L-asparagine from L-aspartate (L-Gln route): step 1/1.</text>
</comment>
<evidence type="ECO:0000313" key="12">
    <source>
        <dbReference type="Proteomes" id="UP000002710"/>
    </source>
</evidence>
<evidence type="ECO:0000256" key="1">
    <source>
        <dbReference type="ARBA" id="ARBA00005187"/>
    </source>
</evidence>
<dbReference type="InterPro" id="IPR033738">
    <property type="entry name" value="AsnB_N"/>
</dbReference>
<dbReference type="Pfam" id="PF00733">
    <property type="entry name" value="Asn_synthase"/>
    <property type="match status" value="1"/>
</dbReference>
<accession>Q30W35</accession>
<dbReference type="Proteomes" id="UP000002710">
    <property type="component" value="Chromosome"/>
</dbReference>
<comment type="similarity">
    <text evidence="2">Belongs to the asparagine synthetase family.</text>
</comment>
<dbReference type="SUPFAM" id="SSF52402">
    <property type="entry name" value="Adenine nucleotide alpha hydrolases-like"/>
    <property type="match status" value="1"/>
</dbReference>
<dbReference type="GO" id="GO:0004066">
    <property type="term" value="F:asparagine synthase (glutamine-hydrolyzing) activity"/>
    <property type="evidence" value="ECO:0007669"/>
    <property type="project" value="UniProtKB-EC"/>
</dbReference>
<organism evidence="11 12">
    <name type="scientific">Oleidesulfovibrio alaskensis (strain ATCC BAA-1058 / DSM 17464 / G20)</name>
    <name type="common">Desulfovibrio alaskensis</name>
    <dbReference type="NCBI Taxonomy" id="207559"/>
    <lineage>
        <taxon>Bacteria</taxon>
        <taxon>Pseudomonadati</taxon>
        <taxon>Thermodesulfobacteriota</taxon>
        <taxon>Desulfovibrionia</taxon>
        <taxon>Desulfovibrionales</taxon>
        <taxon>Desulfovibrionaceae</taxon>
        <taxon>Oleidesulfovibrio</taxon>
    </lineage>
</organism>
<name>Q30W35_OLEA2</name>
<dbReference type="CDD" id="cd00712">
    <property type="entry name" value="AsnB"/>
    <property type="match status" value="1"/>
</dbReference>
<dbReference type="InterPro" id="IPR014729">
    <property type="entry name" value="Rossmann-like_a/b/a_fold"/>
</dbReference>
<keyword evidence="8" id="KW-0028">Amino-acid biosynthesis</keyword>
<dbReference type="Pfam" id="PF13537">
    <property type="entry name" value="GATase_7"/>
    <property type="match status" value="1"/>
</dbReference>
<protein>
    <recommendedName>
        <fullName evidence="3">asparagine synthase (glutamine-hydrolyzing)</fullName>
        <ecNumber evidence="3">6.3.5.4</ecNumber>
    </recommendedName>
</protein>
<proteinExistence type="inferred from homology"/>
<dbReference type="NCBIfam" id="TIGR01536">
    <property type="entry name" value="asn_synth_AEB"/>
    <property type="match status" value="1"/>
</dbReference>
<feature type="active site" description="For GATase activity" evidence="8">
    <location>
        <position position="2"/>
    </location>
</feature>
<dbReference type="HOGENOM" id="CLU_014658_3_1_7"/>
<dbReference type="InterPro" id="IPR001962">
    <property type="entry name" value="Asn_synthase"/>
</dbReference>
<dbReference type="EC" id="6.3.5.4" evidence="3"/>
<dbReference type="PANTHER" id="PTHR43284:SF1">
    <property type="entry name" value="ASPARAGINE SYNTHETASE"/>
    <property type="match status" value="1"/>
</dbReference>
<dbReference type="GO" id="GO:0005829">
    <property type="term" value="C:cytosol"/>
    <property type="evidence" value="ECO:0007669"/>
    <property type="project" value="TreeGrafter"/>
</dbReference>
<sequence>MCGIAGYCGACGVADTTEKECAGRLEALLAGIVHRGPDDAGITCAHNVAIGMRRLSIIDLAGGHQPMLSGDGRYALVFNGEIYNFRELRSELAEAGYSFATNSDSEVLLKGYMAWGRGVLDRLDGMFAFAVHDRHAGTVFLARDHLGIKPLYYIHLGGVFAFCSEPAPLLELPQVRRRLDHDALAAFLSFKYVPAPDTFIKDIKKLAAGHTLEYSPRGDMLRTERYWQLQGREGSSDAGELAERLTRAVDSQMVSDVPLGVFLSGGIDSGLLTWAAAGQGGEHFTGGYTVAFDETGRKKGLRAGGSFDESRLAALSAAHLGVPLSSTTLASPAQATLDDWIRRFQEPFANTSIPANFLLCQWVARHVKVALNGSGADELFGGYDRYYAVHPPAALRALHCAAPLLRRVADMLPVGGGKNSLVHRARRYLAGCALAPAQKHAGSIRLFTDTQLAAIAPGVVPATFVQDAFAGAPQGSLLYKATWTDMQTMLPDDYLTLVDRTSMAASLEVRVPFLARDFVQYAFSLPPAAKIAGWKKKTALRALAAKHLPEDIARQPKMGFESPVGRWFRDGLGEALCRQLAQSPLQNIISVRGVQALAQSHSAGQVDAAKPLLALYTLVRWMDMYRVEL</sequence>
<dbReference type="InterPro" id="IPR017932">
    <property type="entry name" value="GATase_2_dom"/>
</dbReference>
<dbReference type="AlphaFoldDB" id="Q30W35"/>
<evidence type="ECO:0000313" key="11">
    <source>
        <dbReference type="EMBL" id="ABB40111.1"/>
    </source>
</evidence>
<reference evidence="11 12" key="1">
    <citation type="journal article" date="2011" name="J. Bacteriol.">
        <title>Complete genome sequence and updated annotation of Desulfovibrio alaskensis G20.</title>
        <authorList>
            <person name="Hauser L.J."/>
            <person name="Land M.L."/>
            <person name="Brown S.D."/>
            <person name="Larimer F."/>
            <person name="Keller K.L."/>
            <person name="Rapp-Giles B.J."/>
            <person name="Price M.N."/>
            <person name="Lin M."/>
            <person name="Bruce D.C."/>
            <person name="Detter J.C."/>
            <person name="Tapia R."/>
            <person name="Han C.S."/>
            <person name="Goodwin L.A."/>
            <person name="Cheng J.F."/>
            <person name="Pitluck S."/>
            <person name="Copeland A."/>
            <person name="Lucas S."/>
            <person name="Nolan M."/>
            <person name="Lapidus A.L."/>
            <person name="Palumbo A.V."/>
            <person name="Wall J.D."/>
        </authorList>
    </citation>
    <scope>NUCLEOTIDE SEQUENCE [LARGE SCALE GENOMIC DNA]</scope>
    <source>
        <strain evidence="12">ATCC BAA 1058 / DSM 17464 / G20</strain>
    </source>
</reference>
<evidence type="ECO:0000256" key="6">
    <source>
        <dbReference type="ARBA" id="ARBA00022962"/>
    </source>
</evidence>
<feature type="binding site" evidence="9">
    <location>
        <position position="104"/>
    </location>
    <ligand>
        <name>L-glutamine</name>
        <dbReference type="ChEBI" id="CHEBI:58359"/>
    </ligand>
</feature>
<dbReference type="STRING" id="207559.Dde_3317"/>
<dbReference type="Gene3D" id="3.40.50.620">
    <property type="entry name" value="HUPs"/>
    <property type="match status" value="1"/>
</dbReference>
<evidence type="ECO:0000256" key="5">
    <source>
        <dbReference type="ARBA" id="ARBA00022840"/>
    </source>
</evidence>
<dbReference type="InterPro" id="IPR051786">
    <property type="entry name" value="ASN_synthetase/amidase"/>
</dbReference>
<dbReference type="InterPro" id="IPR029055">
    <property type="entry name" value="Ntn_hydrolases_N"/>
</dbReference>
<dbReference type="PROSITE" id="PS51278">
    <property type="entry name" value="GATASE_TYPE_2"/>
    <property type="match status" value="1"/>
</dbReference>
<keyword evidence="4 9" id="KW-0547">Nucleotide-binding</keyword>
<dbReference type="EMBL" id="CP000112">
    <property type="protein sequence ID" value="ABB40111.1"/>
    <property type="molecule type" value="Genomic_DNA"/>
</dbReference>
<keyword evidence="6 8" id="KW-0315">Glutamine amidotransferase</keyword>